<gene>
    <name evidence="2" type="ORF">PAPOLLO_LOCUS17773</name>
</gene>
<evidence type="ECO:0000313" key="2">
    <source>
        <dbReference type="EMBL" id="CAG5022631.1"/>
    </source>
</evidence>
<dbReference type="AlphaFoldDB" id="A0A8S3XIU4"/>
<evidence type="ECO:0000256" key="1">
    <source>
        <dbReference type="SAM" id="Coils"/>
    </source>
</evidence>
<name>A0A8S3XIU4_PARAO</name>
<dbReference type="Proteomes" id="UP000691718">
    <property type="component" value="Unassembled WGS sequence"/>
</dbReference>
<protein>
    <submittedName>
        <fullName evidence="2">(apollo) hypothetical protein</fullName>
    </submittedName>
</protein>
<reference evidence="2" key="1">
    <citation type="submission" date="2021-04" db="EMBL/GenBank/DDBJ databases">
        <authorList>
            <person name="Tunstrom K."/>
        </authorList>
    </citation>
    <scope>NUCLEOTIDE SEQUENCE</scope>
</reference>
<keyword evidence="1" id="KW-0175">Coiled coil</keyword>
<comment type="caution">
    <text evidence="2">The sequence shown here is derived from an EMBL/GenBank/DDBJ whole genome shotgun (WGS) entry which is preliminary data.</text>
</comment>
<accession>A0A8S3XIU4</accession>
<feature type="coiled-coil region" evidence="1">
    <location>
        <begin position="229"/>
        <end position="256"/>
    </location>
</feature>
<dbReference type="EMBL" id="CAJQZP010001149">
    <property type="protein sequence ID" value="CAG5022631.1"/>
    <property type="molecule type" value="Genomic_DNA"/>
</dbReference>
<sequence>MHRLFAELEPSITVIEQNMADRVWYILRSNTFDVAELERLRRQAVPSSGENATAEDAAPQLAEQTANVDTAVNTPVVVESNDDGTIAQELVLEQMKSTLEEEIVETRPSKSLPSLSKRNRAVVRALNPILVTYLEASRDICETDSILFGTALAVCRIIGAKLSTAGRANGESSAIPAWRIRIEERIAKARALIGRLICFRSGNAGPRIVRTVRMAFAGTNVSLCQPDMMQKLTEYIDDLKQRIAAWGKRIRRYTERSTRFNQNRLFQTDQKRLYKSLERPMVGGTGPAPNQADTVAFWRSLWSEPVNHTGQCMGQ</sequence>
<keyword evidence="3" id="KW-1185">Reference proteome</keyword>
<proteinExistence type="predicted"/>
<organism evidence="2 3">
    <name type="scientific">Parnassius apollo</name>
    <name type="common">Apollo butterfly</name>
    <name type="synonym">Papilio apollo</name>
    <dbReference type="NCBI Taxonomy" id="110799"/>
    <lineage>
        <taxon>Eukaryota</taxon>
        <taxon>Metazoa</taxon>
        <taxon>Ecdysozoa</taxon>
        <taxon>Arthropoda</taxon>
        <taxon>Hexapoda</taxon>
        <taxon>Insecta</taxon>
        <taxon>Pterygota</taxon>
        <taxon>Neoptera</taxon>
        <taxon>Endopterygota</taxon>
        <taxon>Lepidoptera</taxon>
        <taxon>Glossata</taxon>
        <taxon>Ditrysia</taxon>
        <taxon>Papilionoidea</taxon>
        <taxon>Papilionidae</taxon>
        <taxon>Parnassiinae</taxon>
        <taxon>Parnassini</taxon>
        <taxon>Parnassius</taxon>
        <taxon>Parnassius</taxon>
    </lineage>
</organism>
<evidence type="ECO:0000313" key="3">
    <source>
        <dbReference type="Proteomes" id="UP000691718"/>
    </source>
</evidence>
<dbReference type="OrthoDB" id="2194416at2759"/>